<dbReference type="InterPro" id="IPR050189">
    <property type="entry name" value="MFS_Efflux_Transporters"/>
</dbReference>
<feature type="transmembrane region" description="Helical" evidence="6">
    <location>
        <begin position="358"/>
        <end position="379"/>
    </location>
</feature>
<keyword evidence="3 6" id="KW-0812">Transmembrane</keyword>
<evidence type="ECO:0000313" key="8">
    <source>
        <dbReference type="EMBL" id="MEW9806637.1"/>
    </source>
</evidence>
<evidence type="ECO:0000256" key="5">
    <source>
        <dbReference type="ARBA" id="ARBA00023136"/>
    </source>
</evidence>
<evidence type="ECO:0000256" key="3">
    <source>
        <dbReference type="ARBA" id="ARBA00022692"/>
    </source>
</evidence>
<keyword evidence="9" id="KW-1185">Reference proteome</keyword>
<evidence type="ECO:0000313" key="9">
    <source>
        <dbReference type="Proteomes" id="UP001556196"/>
    </source>
</evidence>
<feature type="transmembrane region" description="Helical" evidence="6">
    <location>
        <begin position="236"/>
        <end position="257"/>
    </location>
</feature>
<evidence type="ECO:0000256" key="4">
    <source>
        <dbReference type="ARBA" id="ARBA00022989"/>
    </source>
</evidence>
<keyword evidence="2" id="KW-1003">Cell membrane</keyword>
<dbReference type="PROSITE" id="PS50850">
    <property type="entry name" value="MFS"/>
    <property type="match status" value="1"/>
</dbReference>
<evidence type="ECO:0000256" key="2">
    <source>
        <dbReference type="ARBA" id="ARBA00022475"/>
    </source>
</evidence>
<accession>A0ABV3R147</accession>
<comment type="caution">
    <text evidence="8">The sequence shown here is derived from an EMBL/GenBank/DDBJ whole genome shotgun (WGS) entry which is preliminary data.</text>
</comment>
<feature type="transmembrane region" description="Helical" evidence="6">
    <location>
        <begin position="95"/>
        <end position="120"/>
    </location>
</feature>
<comment type="subcellular location">
    <subcellularLocation>
        <location evidence="1">Cell membrane</location>
        <topology evidence="1">Multi-pass membrane protein</topology>
    </subcellularLocation>
</comment>
<feature type="transmembrane region" description="Helical" evidence="6">
    <location>
        <begin position="70"/>
        <end position="89"/>
    </location>
</feature>
<dbReference type="PANTHER" id="PTHR43124">
    <property type="entry name" value="PURINE EFFLUX PUMP PBUE"/>
    <property type="match status" value="1"/>
</dbReference>
<name>A0ABV3R147_9HYPH</name>
<feature type="transmembrane region" description="Helical" evidence="6">
    <location>
        <begin position="325"/>
        <end position="346"/>
    </location>
</feature>
<dbReference type="PANTHER" id="PTHR43124:SF8">
    <property type="entry name" value="INNER MEMBRANE TRANSPORT PROTEIN YDHP"/>
    <property type="match status" value="1"/>
</dbReference>
<evidence type="ECO:0000256" key="1">
    <source>
        <dbReference type="ARBA" id="ARBA00004651"/>
    </source>
</evidence>
<feature type="transmembrane region" description="Helical" evidence="6">
    <location>
        <begin position="293"/>
        <end position="313"/>
    </location>
</feature>
<feature type="transmembrane region" description="Helical" evidence="6">
    <location>
        <begin position="127"/>
        <end position="146"/>
    </location>
</feature>
<organism evidence="8 9">
    <name type="scientific">Mesorhizobium marinum</name>
    <dbReference type="NCBI Taxonomy" id="3228790"/>
    <lineage>
        <taxon>Bacteria</taxon>
        <taxon>Pseudomonadati</taxon>
        <taxon>Pseudomonadota</taxon>
        <taxon>Alphaproteobacteria</taxon>
        <taxon>Hyphomicrobiales</taxon>
        <taxon>Phyllobacteriaceae</taxon>
        <taxon>Mesorhizobium</taxon>
    </lineage>
</organism>
<dbReference type="Pfam" id="PF07690">
    <property type="entry name" value="MFS_1"/>
    <property type="match status" value="1"/>
</dbReference>
<dbReference type="EMBL" id="JBFOCI010000003">
    <property type="protein sequence ID" value="MEW9806637.1"/>
    <property type="molecule type" value="Genomic_DNA"/>
</dbReference>
<dbReference type="Proteomes" id="UP001556196">
    <property type="component" value="Unassembled WGS sequence"/>
</dbReference>
<dbReference type="InterPro" id="IPR036259">
    <property type="entry name" value="MFS_trans_sf"/>
</dbReference>
<proteinExistence type="predicted"/>
<feature type="transmembrane region" description="Helical" evidence="6">
    <location>
        <begin position="39"/>
        <end position="58"/>
    </location>
</feature>
<dbReference type="RefSeq" id="WP_367723770.1">
    <property type="nucleotide sequence ID" value="NZ_JBFOCI010000003.1"/>
</dbReference>
<protein>
    <submittedName>
        <fullName evidence="8">MFS transporter</fullName>
    </submittedName>
</protein>
<dbReference type="CDD" id="cd17324">
    <property type="entry name" value="MFS_NepI_like"/>
    <property type="match status" value="1"/>
</dbReference>
<dbReference type="InterPro" id="IPR011701">
    <property type="entry name" value="MFS"/>
</dbReference>
<evidence type="ECO:0000256" key="6">
    <source>
        <dbReference type="SAM" id="Phobius"/>
    </source>
</evidence>
<feature type="transmembrane region" description="Helical" evidence="6">
    <location>
        <begin position="269"/>
        <end position="287"/>
    </location>
</feature>
<feature type="transmembrane region" description="Helical" evidence="6">
    <location>
        <begin position="203"/>
        <end position="224"/>
    </location>
</feature>
<dbReference type="SUPFAM" id="SSF103473">
    <property type="entry name" value="MFS general substrate transporter"/>
    <property type="match status" value="1"/>
</dbReference>
<dbReference type="InterPro" id="IPR020846">
    <property type="entry name" value="MFS_dom"/>
</dbReference>
<evidence type="ECO:0000259" key="7">
    <source>
        <dbReference type="PROSITE" id="PS50850"/>
    </source>
</evidence>
<reference evidence="8 9" key="1">
    <citation type="submission" date="2024-06" db="EMBL/GenBank/DDBJ databases">
        <authorList>
            <person name="Tuo L."/>
        </authorList>
    </citation>
    <scope>NUCLEOTIDE SEQUENCE [LARGE SCALE GENOMIC DNA]</scope>
    <source>
        <strain evidence="8 9">ZMM04-5</strain>
    </source>
</reference>
<feature type="domain" description="Major facilitator superfamily (MFS) profile" evidence="7">
    <location>
        <begin position="4"/>
        <end position="382"/>
    </location>
</feature>
<feature type="transmembrane region" description="Helical" evidence="6">
    <location>
        <begin position="158"/>
        <end position="178"/>
    </location>
</feature>
<gene>
    <name evidence="8" type="ORF">ABUE31_11640</name>
</gene>
<keyword evidence="5 6" id="KW-0472">Membrane</keyword>
<keyword evidence="4 6" id="KW-1133">Transmembrane helix</keyword>
<sequence length="395" mass="40356">MPLPLIALFIAAFAFGTTEFVIAGVLPEVAAGLGVSIPNAGYLVSGYAAGIAVGGPLLTIATARLSRKALLIGLTVAFTVGQAACALAPDFFSMLLLRIAIAVAHGTYFGVAMVVAVGLVRPDQRGMAVALILAGLTVSGIIGVPIGTAIGNGFGWRATFWAMFGLGIVAIAAMAMLLPRGNGGAAPPAGLRKEVRVLGRQQVWTCLIMMLMLMLCQFVPYTYIAPLLQEVTGLDAGMVPWVLLLNGLGATAGVFIGGRLAGWRLMPSLIALLALQAVVLAVIYAVSPYPLPMIVALTVWGGINFAVGTPIQTRILAWTADAPNLASALIPAGFNVGIAIAASVGATMLSAGLPYRSLPLVGVVSMAVATLVAIASYAWEKRSGQVPPLVSAAAA</sequence>
<dbReference type="Gene3D" id="1.20.1250.20">
    <property type="entry name" value="MFS general substrate transporter like domains"/>
    <property type="match status" value="2"/>
</dbReference>